<keyword evidence="1" id="KW-0732">Signal</keyword>
<gene>
    <name evidence="2" type="ORF">MDA_GLEAN10003779</name>
</gene>
<feature type="signal peptide" evidence="1">
    <location>
        <begin position="1"/>
        <end position="19"/>
    </location>
</feature>
<protein>
    <recommendedName>
        <fullName evidence="4">Secreted protein</fullName>
    </recommendedName>
</protein>
<accession>L5LRW7</accession>
<evidence type="ECO:0000313" key="3">
    <source>
        <dbReference type="Proteomes" id="UP000010556"/>
    </source>
</evidence>
<proteinExistence type="predicted"/>
<sequence>MNLWMLMVYSLVTTSLIVERPFFFLPPFFAGAIVLDKLEMMEDSNVPPGLAGLSAATLSKLMVPALLTPADSPELLVPVPAAGVSELVLSVGVSSGCCPNCPQEQGEVEKPWGAIRAGSCYLHPLMAPSDQGRCQVLAAGVSSGSGASSGCKWSWHQQQV</sequence>
<keyword evidence="3" id="KW-1185">Reference proteome</keyword>
<dbReference type="AlphaFoldDB" id="L5LRW7"/>
<reference evidence="3" key="1">
    <citation type="journal article" date="2013" name="Science">
        <title>Comparative analysis of bat genomes provides insight into the evolution of flight and immunity.</title>
        <authorList>
            <person name="Zhang G."/>
            <person name="Cowled C."/>
            <person name="Shi Z."/>
            <person name="Huang Z."/>
            <person name="Bishop-Lilly K.A."/>
            <person name="Fang X."/>
            <person name="Wynne J.W."/>
            <person name="Xiong Z."/>
            <person name="Baker M.L."/>
            <person name="Zhao W."/>
            <person name="Tachedjian M."/>
            <person name="Zhu Y."/>
            <person name="Zhou P."/>
            <person name="Jiang X."/>
            <person name="Ng J."/>
            <person name="Yang L."/>
            <person name="Wu L."/>
            <person name="Xiao J."/>
            <person name="Feng Y."/>
            <person name="Chen Y."/>
            <person name="Sun X."/>
            <person name="Zhang Y."/>
            <person name="Marsh G.A."/>
            <person name="Crameri G."/>
            <person name="Broder C.C."/>
            <person name="Frey K.G."/>
            <person name="Wang L.F."/>
            <person name="Wang J."/>
        </authorList>
    </citation>
    <scope>NUCLEOTIDE SEQUENCE [LARGE SCALE GENOMIC DNA]</scope>
</reference>
<evidence type="ECO:0000256" key="1">
    <source>
        <dbReference type="SAM" id="SignalP"/>
    </source>
</evidence>
<organism evidence="2 3">
    <name type="scientific">Myotis davidii</name>
    <name type="common">David's myotis</name>
    <dbReference type="NCBI Taxonomy" id="225400"/>
    <lineage>
        <taxon>Eukaryota</taxon>
        <taxon>Metazoa</taxon>
        <taxon>Chordata</taxon>
        <taxon>Craniata</taxon>
        <taxon>Vertebrata</taxon>
        <taxon>Euteleostomi</taxon>
        <taxon>Mammalia</taxon>
        <taxon>Eutheria</taxon>
        <taxon>Laurasiatheria</taxon>
        <taxon>Chiroptera</taxon>
        <taxon>Yangochiroptera</taxon>
        <taxon>Vespertilionidae</taxon>
        <taxon>Myotis</taxon>
    </lineage>
</organism>
<name>L5LRW7_MYODS</name>
<evidence type="ECO:0008006" key="4">
    <source>
        <dbReference type="Google" id="ProtNLM"/>
    </source>
</evidence>
<dbReference type="EMBL" id="KB108841">
    <property type="protein sequence ID" value="ELK28765.1"/>
    <property type="molecule type" value="Genomic_DNA"/>
</dbReference>
<dbReference type="Proteomes" id="UP000010556">
    <property type="component" value="Unassembled WGS sequence"/>
</dbReference>
<feature type="chain" id="PRO_5003970565" description="Secreted protein" evidence="1">
    <location>
        <begin position="20"/>
        <end position="160"/>
    </location>
</feature>
<evidence type="ECO:0000313" key="2">
    <source>
        <dbReference type="EMBL" id="ELK28765.1"/>
    </source>
</evidence>